<dbReference type="Proteomes" id="UP000032582">
    <property type="component" value="Unassembled WGS sequence"/>
</dbReference>
<gene>
    <name evidence="1" type="ORF">UA45_20635</name>
</gene>
<dbReference type="AlphaFoldDB" id="A0A0D8L4C1"/>
<organism evidence="1 2">
    <name type="scientific">Morganella morganii</name>
    <name type="common">Proteus morganii</name>
    <dbReference type="NCBI Taxonomy" id="582"/>
    <lineage>
        <taxon>Bacteria</taxon>
        <taxon>Pseudomonadati</taxon>
        <taxon>Pseudomonadota</taxon>
        <taxon>Gammaproteobacteria</taxon>
        <taxon>Enterobacterales</taxon>
        <taxon>Morganellaceae</taxon>
        <taxon>Morganella</taxon>
    </lineage>
</organism>
<name>A0A0D8L4C1_MORMO</name>
<evidence type="ECO:0000313" key="2">
    <source>
        <dbReference type="Proteomes" id="UP000032582"/>
    </source>
</evidence>
<reference evidence="1 2" key="1">
    <citation type="submission" date="2015-02" db="EMBL/GenBank/DDBJ databases">
        <title>Whole genome shotgun sequencing of cultured foodborne pathogen.</title>
        <authorList>
            <person name="Timme R."/>
            <person name="Allard M.W."/>
            <person name="Strain E."/>
            <person name="Evans P.S."/>
            <person name="Brown E."/>
        </authorList>
    </citation>
    <scope>NUCLEOTIDE SEQUENCE [LARGE SCALE GENOMIC DNA]</scope>
    <source>
        <strain evidence="1 2">GCSL-TSO-24</strain>
    </source>
</reference>
<accession>A0A0D8L4C1</accession>
<proteinExistence type="predicted"/>
<protein>
    <submittedName>
        <fullName evidence="1">Uncharacterized protein</fullName>
    </submittedName>
</protein>
<evidence type="ECO:0000313" key="1">
    <source>
        <dbReference type="EMBL" id="KJF76041.1"/>
    </source>
</evidence>
<dbReference type="PATRIC" id="fig|582.24.peg.6572"/>
<sequence>MCQGSIFQRINLIRRYRNSQFTAQDQIKNCFAGFVKLFAVGDVTKDRRVGSHTVSLFLFKIPRSTPVTGPEALP</sequence>
<comment type="caution">
    <text evidence="1">The sequence shown here is derived from an EMBL/GenBank/DDBJ whole genome shotgun (WGS) entry which is preliminary data.</text>
</comment>
<dbReference type="EMBL" id="JZSH01000432">
    <property type="protein sequence ID" value="KJF76041.1"/>
    <property type="molecule type" value="Genomic_DNA"/>
</dbReference>